<dbReference type="Proteomes" id="UP000003844">
    <property type="component" value="Unassembled WGS sequence"/>
</dbReference>
<dbReference type="Pfam" id="PF09949">
    <property type="entry name" value="APP1_cat"/>
    <property type="match status" value="1"/>
</dbReference>
<sequence length="321" mass="37518">MKYDLKLYRGYANGNQLVVFGHVFESWAPDKYRSDRKGIRHAFSIIHMFRIKPLKNIAITLKFKNQEVTTKTLDDGYFRFDIPFFEPLESGWHTYCVSYEVNTVGIIQQGEILKPFESKLGIISDIDDTFLISHSNNFLKKLYVMLLKNIEKRKIFDDVVKHYKHLSSAGQENETGSNSFFYVSSSEWNLYGFINDFVEIHELPKAVVKLKKIKTGISDFLFTGRGNHDHKFEKIKDIISFYPNLQYILLGDDSQQDAFIYERICKIFPKNIKAVYLRQTGRKRKVNIHKTLENIKSLKVETCYFKHSEKAIAHSIKIGIT</sequence>
<dbReference type="PANTHER" id="PTHR28208:SF3">
    <property type="entry name" value="PHOSPHATIDATE PHOSPHATASE APP1"/>
    <property type="match status" value="1"/>
</dbReference>
<reference evidence="3" key="1">
    <citation type="journal article" date="2012" name="Stand. Genomic Sci.">
        <title>Genome sequence of the Antarctic rhodopsins-containing flavobacterium Gillisia limnaea type strain (R-8282(T)).</title>
        <authorList>
            <person name="Riedel T."/>
            <person name="Held B."/>
            <person name="Nolan M."/>
            <person name="Lucas S."/>
            <person name="Lapidus A."/>
            <person name="Tice H."/>
            <person name="Del Rio T.G."/>
            <person name="Cheng J.F."/>
            <person name="Han C."/>
            <person name="Tapia R."/>
            <person name="Goodwin L.A."/>
            <person name="Pitluck S."/>
            <person name="Liolios K."/>
            <person name="Mavromatis K."/>
            <person name="Pagani I."/>
            <person name="Ivanova N."/>
            <person name="Mikhailova N."/>
            <person name="Pati A."/>
            <person name="Chen A."/>
            <person name="Palaniappan K."/>
            <person name="Land M."/>
            <person name="Rohde M."/>
            <person name="Tindall B.J."/>
            <person name="Detter J.C."/>
            <person name="Goker M."/>
            <person name="Bristow J."/>
            <person name="Eisen J.A."/>
            <person name="Markowitz V."/>
            <person name="Hugenholtz P."/>
            <person name="Kyrpides N.C."/>
            <person name="Klenk H.P."/>
            <person name="Woyke T."/>
        </authorList>
    </citation>
    <scope>NUCLEOTIDE SEQUENCE [LARGE SCALE GENOMIC DNA]</scope>
    <source>
        <strain evidence="3">DSM 15749 / LMG 21470 / R-8282</strain>
    </source>
</reference>
<dbReference type="STRING" id="865937.Gilli_3480"/>
<dbReference type="InterPro" id="IPR019236">
    <property type="entry name" value="APP1_cat"/>
</dbReference>
<dbReference type="InterPro" id="IPR052935">
    <property type="entry name" value="Mg2+_PAP"/>
</dbReference>
<feature type="domain" description="Phosphatidate phosphatase APP1 catalytic" evidence="1">
    <location>
        <begin position="121"/>
        <end position="279"/>
    </location>
</feature>
<dbReference type="GO" id="GO:0008195">
    <property type="term" value="F:phosphatidate phosphatase activity"/>
    <property type="evidence" value="ECO:0007669"/>
    <property type="project" value="InterPro"/>
</dbReference>
<dbReference type="OrthoDB" id="9789875at2"/>
<dbReference type="EMBL" id="JH594606">
    <property type="protein sequence ID" value="EHQ04077.1"/>
    <property type="molecule type" value="Genomic_DNA"/>
</dbReference>
<evidence type="ECO:0000313" key="2">
    <source>
        <dbReference type="EMBL" id="EHQ04077.1"/>
    </source>
</evidence>
<keyword evidence="3" id="KW-1185">Reference proteome</keyword>
<protein>
    <recommendedName>
        <fullName evidence="1">Phosphatidate phosphatase APP1 catalytic domain-containing protein</fullName>
    </recommendedName>
</protein>
<gene>
    <name evidence="2" type="ORF">Gilli_3480</name>
</gene>
<dbReference type="eggNOG" id="COG4850">
    <property type="taxonomic scope" value="Bacteria"/>
</dbReference>
<dbReference type="HOGENOM" id="CLU_038931_1_0_10"/>
<name>H2BWB3_GILLR</name>
<dbReference type="AlphaFoldDB" id="H2BWB3"/>
<accession>H2BWB3</accession>
<evidence type="ECO:0000313" key="3">
    <source>
        <dbReference type="Proteomes" id="UP000003844"/>
    </source>
</evidence>
<proteinExistence type="predicted"/>
<organism evidence="2 3">
    <name type="scientific">Gillisia limnaea (strain DSM 15749 / LMG 21470 / R-8282)</name>
    <dbReference type="NCBI Taxonomy" id="865937"/>
    <lineage>
        <taxon>Bacteria</taxon>
        <taxon>Pseudomonadati</taxon>
        <taxon>Bacteroidota</taxon>
        <taxon>Flavobacteriia</taxon>
        <taxon>Flavobacteriales</taxon>
        <taxon>Flavobacteriaceae</taxon>
        <taxon>Gillisia</taxon>
    </lineage>
</organism>
<dbReference type="PANTHER" id="PTHR28208">
    <property type="entry name" value="PHOSPHATIDATE PHOSPHATASE APP1"/>
    <property type="match status" value="1"/>
</dbReference>
<evidence type="ECO:0000259" key="1">
    <source>
        <dbReference type="Pfam" id="PF09949"/>
    </source>
</evidence>
<dbReference type="RefSeq" id="WP_006990380.1">
    <property type="nucleotide sequence ID" value="NZ_JH594606.1"/>
</dbReference>